<sequence length="157" mass="17345">MARKWQNLVAIRRSRISLARNVINVKEDSFGTLSLADKGHFVVYSNDGRRFMIPLVYLNIKVLRQLFTKSEEEFGLPGDGPIGYNIAIYASADQGDDTNKNASHGNVMGLSPGSPNSSSDISKSCLQASLFRYTNGITNRLPSSEHPVGRAYMQEDC</sequence>
<accession>A0AA88V1K2</accession>
<dbReference type="EMBL" id="JAVXUP010003138">
    <property type="protein sequence ID" value="KAK2999917.1"/>
    <property type="molecule type" value="Genomic_DNA"/>
</dbReference>
<evidence type="ECO:0000256" key="1">
    <source>
        <dbReference type="ARBA" id="ARBA00006974"/>
    </source>
</evidence>
<name>A0AA88V1K2_9ASTE</name>
<dbReference type="InterPro" id="IPR003676">
    <property type="entry name" value="SAUR_fam"/>
</dbReference>
<dbReference type="Pfam" id="PF02519">
    <property type="entry name" value="Auxin_inducible"/>
    <property type="match status" value="1"/>
</dbReference>
<evidence type="ECO:0000313" key="4">
    <source>
        <dbReference type="Proteomes" id="UP001188597"/>
    </source>
</evidence>
<reference evidence="3" key="1">
    <citation type="submission" date="2022-12" db="EMBL/GenBank/DDBJ databases">
        <title>Draft genome assemblies for two species of Escallonia (Escalloniales).</title>
        <authorList>
            <person name="Chanderbali A."/>
            <person name="Dervinis C."/>
            <person name="Anghel I."/>
            <person name="Soltis D."/>
            <person name="Soltis P."/>
            <person name="Zapata F."/>
        </authorList>
    </citation>
    <scope>NUCLEOTIDE SEQUENCE</scope>
    <source>
        <strain evidence="3">UCBG64.0493</strain>
        <tissue evidence="3">Leaf</tissue>
    </source>
</reference>
<evidence type="ECO:0000313" key="3">
    <source>
        <dbReference type="EMBL" id="KAK2999917.1"/>
    </source>
</evidence>
<organism evidence="3 4">
    <name type="scientific">Escallonia herrerae</name>
    <dbReference type="NCBI Taxonomy" id="1293975"/>
    <lineage>
        <taxon>Eukaryota</taxon>
        <taxon>Viridiplantae</taxon>
        <taxon>Streptophyta</taxon>
        <taxon>Embryophyta</taxon>
        <taxon>Tracheophyta</taxon>
        <taxon>Spermatophyta</taxon>
        <taxon>Magnoliopsida</taxon>
        <taxon>eudicotyledons</taxon>
        <taxon>Gunneridae</taxon>
        <taxon>Pentapetalae</taxon>
        <taxon>asterids</taxon>
        <taxon>campanulids</taxon>
        <taxon>Escalloniales</taxon>
        <taxon>Escalloniaceae</taxon>
        <taxon>Escallonia</taxon>
    </lineage>
</organism>
<dbReference type="Proteomes" id="UP001188597">
    <property type="component" value="Unassembled WGS sequence"/>
</dbReference>
<keyword evidence="4" id="KW-1185">Reference proteome</keyword>
<protein>
    <submittedName>
        <fullName evidence="3">Uncharacterized protein</fullName>
    </submittedName>
</protein>
<proteinExistence type="inferred from homology"/>
<feature type="compositionally biased region" description="Low complexity" evidence="2">
    <location>
        <begin position="111"/>
        <end position="120"/>
    </location>
</feature>
<comment type="similarity">
    <text evidence="1">Belongs to the ARG7 family.</text>
</comment>
<evidence type="ECO:0000256" key="2">
    <source>
        <dbReference type="SAM" id="MobiDB-lite"/>
    </source>
</evidence>
<dbReference type="GO" id="GO:0009733">
    <property type="term" value="P:response to auxin"/>
    <property type="evidence" value="ECO:0007669"/>
    <property type="project" value="InterPro"/>
</dbReference>
<dbReference type="AlphaFoldDB" id="A0AA88V1K2"/>
<dbReference type="PANTHER" id="PTHR31175">
    <property type="entry name" value="AUXIN-RESPONSIVE FAMILY PROTEIN"/>
    <property type="match status" value="1"/>
</dbReference>
<feature type="region of interest" description="Disordered" evidence="2">
    <location>
        <begin position="98"/>
        <end position="120"/>
    </location>
</feature>
<gene>
    <name evidence="3" type="ORF">RJ639_024235</name>
</gene>
<dbReference type="PANTHER" id="PTHR31175:SF122">
    <property type="entry name" value="AUXIN-RESPONSIVE PROTEIN SAUR64-LIKE"/>
    <property type="match status" value="1"/>
</dbReference>
<comment type="caution">
    <text evidence="3">The sequence shown here is derived from an EMBL/GenBank/DDBJ whole genome shotgun (WGS) entry which is preliminary data.</text>
</comment>